<proteinExistence type="predicted"/>
<keyword evidence="1" id="KW-0812">Transmembrane</keyword>
<evidence type="ECO:0000313" key="2">
    <source>
        <dbReference type="EMBL" id="MBB6561370.1"/>
    </source>
</evidence>
<name>A0A7X0PG72_9BURK</name>
<dbReference type="Pfam" id="PF20064">
    <property type="entry name" value="DUF6463"/>
    <property type="match status" value="1"/>
</dbReference>
<keyword evidence="1" id="KW-1133">Transmembrane helix</keyword>
<gene>
    <name evidence="2" type="ORF">HNP48_004063</name>
</gene>
<comment type="caution">
    <text evidence="2">The sequence shown here is derived from an EMBL/GenBank/DDBJ whole genome shotgun (WGS) entry which is preliminary data.</text>
</comment>
<feature type="transmembrane region" description="Helical" evidence="1">
    <location>
        <begin position="60"/>
        <end position="81"/>
    </location>
</feature>
<protein>
    <submittedName>
        <fullName evidence="2">Asparagine N-glycosylation enzyme membrane subunit Stt3</fullName>
    </submittedName>
</protein>
<feature type="transmembrane region" description="Helical" evidence="1">
    <location>
        <begin position="20"/>
        <end position="40"/>
    </location>
</feature>
<organism evidence="2 3">
    <name type="scientific">Acidovorax soli</name>
    <dbReference type="NCBI Taxonomy" id="592050"/>
    <lineage>
        <taxon>Bacteria</taxon>
        <taxon>Pseudomonadati</taxon>
        <taxon>Pseudomonadota</taxon>
        <taxon>Betaproteobacteria</taxon>
        <taxon>Burkholderiales</taxon>
        <taxon>Comamonadaceae</taxon>
        <taxon>Acidovorax</taxon>
    </lineage>
</organism>
<dbReference type="RefSeq" id="WP_184860329.1">
    <property type="nucleotide sequence ID" value="NZ_JACHLK010000008.1"/>
</dbReference>
<feature type="transmembrane region" description="Helical" evidence="1">
    <location>
        <begin position="93"/>
        <end position="117"/>
    </location>
</feature>
<dbReference type="EMBL" id="JACHLK010000008">
    <property type="protein sequence ID" value="MBB6561370.1"/>
    <property type="molecule type" value="Genomic_DNA"/>
</dbReference>
<evidence type="ECO:0000256" key="1">
    <source>
        <dbReference type="SAM" id="Phobius"/>
    </source>
</evidence>
<evidence type="ECO:0000313" key="3">
    <source>
        <dbReference type="Proteomes" id="UP000575083"/>
    </source>
</evidence>
<dbReference type="InterPro" id="IPR045590">
    <property type="entry name" value="DUF6463"/>
</dbReference>
<dbReference type="AlphaFoldDB" id="A0A7X0PG72"/>
<sequence>MHSLTPTLALLAARPWKGRWLLAVALLHTVVAAFLFAPQWQILWQRGVFNAVAGDVHMGAAIWFLLFGAVLALLAWEVTALERSQPRAALRPMGWCLLALVAAGLVLMPVSGFWLVLPPALAMLVR</sequence>
<dbReference type="Proteomes" id="UP000575083">
    <property type="component" value="Unassembled WGS sequence"/>
</dbReference>
<keyword evidence="3" id="KW-1185">Reference proteome</keyword>
<reference evidence="2 3" key="1">
    <citation type="submission" date="2020-08" db="EMBL/GenBank/DDBJ databases">
        <title>Functional genomics of gut bacteria from endangered species of beetles.</title>
        <authorList>
            <person name="Carlos-Shanley C."/>
        </authorList>
    </citation>
    <scope>NUCLEOTIDE SEQUENCE [LARGE SCALE GENOMIC DNA]</scope>
    <source>
        <strain evidence="2 3">S00198</strain>
    </source>
</reference>
<keyword evidence="1" id="KW-0472">Membrane</keyword>
<accession>A0A7X0PG72</accession>